<proteinExistence type="predicted"/>
<organism evidence="2 3">
    <name type="scientific">Penicillium nordicum</name>
    <dbReference type="NCBI Taxonomy" id="229535"/>
    <lineage>
        <taxon>Eukaryota</taxon>
        <taxon>Fungi</taxon>
        <taxon>Dikarya</taxon>
        <taxon>Ascomycota</taxon>
        <taxon>Pezizomycotina</taxon>
        <taxon>Eurotiomycetes</taxon>
        <taxon>Eurotiomycetidae</taxon>
        <taxon>Eurotiales</taxon>
        <taxon>Aspergillaceae</taxon>
        <taxon>Penicillium</taxon>
    </lineage>
</organism>
<comment type="caution">
    <text evidence="2">The sequence shown here is derived from an EMBL/GenBank/DDBJ whole genome shotgun (WGS) entry which is preliminary data.</text>
</comment>
<gene>
    <name evidence="2" type="ORF">ACN38_g4203</name>
</gene>
<feature type="compositionally biased region" description="Basic residues" evidence="1">
    <location>
        <begin position="9"/>
        <end position="27"/>
    </location>
</feature>
<dbReference type="AlphaFoldDB" id="A0A0M8P720"/>
<evidence type="ECO:0000313" key="3">
    <source>
        <dbReference type="Proteomes" id="UP000037696"/>
    </source>
</evidence>
<name>A0A0M8P720_9EURO</name>
<protein>
    <submittedName>
        <fullName evidence="2">Uncharacterized protein</fullName>
    </submittedName>
</protein>
<dbReference type="EMBL" id="LHQQ01000053">
    <property type="protein sequence ID" value="KOS44867.1"/>
    <property type="molecule type" value="Genomic_DNA"/>
</dbReference>
<evidence type="ECO:0000313" key="2">
    <source>
        <dbReference type="EMBL" id="KOS44867.1"/>
    </source>
</evidence>
<keyword evidence="3" id="KW-1185">Reference proteome</keyword>
<accession>A0A0M8P720</accession>
<feature type="region of interest" description="Disordered" evidence="1">
    <location>
        <begin position="1"/>
        <end position="30"/>
    </location>
</feature>
<evidence type="ECO:0000256" key="1">
    <source>
        <dbReference type="SAM" id="MobiDB-lite"/>
    </source>
</evidence>
<dbReference type="Proteomes" id="UP000037696">
    <property type="component" value="Unassembled WGS sequence"/>
</dbReference>
<reference evidence="2 3" key="1">
    <citation type="submission" date="2015-08" db="EMBL/GenBank/DDBJ databases">
        <title>Genome sequencing of Penicillium nordicum.</title>
        <authorList>
            <person name="Nguyen H.D."/>
            <person name="Seifert K.A."/>
        </authorList>
    </citation>
    <scope>NUCLEOTIDE SEQUENCE [LARGE SCALE GENOMIC DNA]</scope>
    <source>
        <strain evidence="2 3">DAOMC 185683</strain>
    </source>
</reference>
<sequence>MESQSKTPPLKKKKKKNIEKKKKRNPQTRHAVIIQDRRVMFVLKILPSVLLGLTKGSRRHSQCHATSCIHMYLQRTKSKREKWRSP</sequence>